<evidence type="ECO:0000256" key="5">
    <source>
        <dbReference type="ARBA" id="ARBA00023136"/>
    </source>
</evidence>
<feature type="transmembrane region" description="Helical" evidence="6">
    <location>
        <begin position="94"/>
        <end position="115"/>
    </location>
</feature>
<feature type="domain" description="EamA" evidence="7">
    <location>
        <begin position="154"/>
        <end position="289"/>
    </location>
</feature>
<evidence type="ECO:0000313" key="9">
    <source>
        <dbReference type="Proteomes" id="UP000193207"/>
    </source>
</evidence>
<evidence type="ECO:0000256" key="6">
    <source>
        <dbReference type="SAM" id="Phobius"/>
    </source>
</evidence>
<gene>
    <name evidence="8" type="ORF">ROH8110_03305</name>
</gene>
<sequence length="295" mass="31662">MSQALRGHLAMLAFSGLIAGSFALGSMAAGDIAPTALNAVRFIIAAVIVGIAAHLTHGLERRAFRAPWRYLVLGGAMGLYFVLMFEGLKTARPVSAAAVFTLTPLVAGLFGYLLLRQVMTRRMALALGVGAGGALWVIFDSDLSALMAFEIGRGEMIYFWGCVAHAFYTPMVRRLNRGEPPVVFSFGAMIGAALLVTLAGWSDLRATDWASLPPIVWITLAYVSLAATAMTFVLLQYASLRLPSAKVMAYTYLTPVWVICWEAALGHGLPRAMVFLGVAMIVLALVLLLKDEHPA</sequence>
<dbReference type="PANTHER" id="PTHR32322">
    <property type="entry name" value="INNER MEMBRANE TRANSPORTER"/>
    <property type="match status" value="1"/>
</dbReference>
<feature type="transmembrane region" description="Helical" evidence="6">
    <location>
        <begin position="247"/>
        <end position="266"/>
    </location>
</feature>
<dbReference type="InterPro" id="IPR050638">
    <property type="entry name" value="AA-Vitamin_Transporters"/>
</dbReference>
<proteinExistence type="inferred from homology"/>
<feature type="transmembrane region" description="Helical" evidence="6">
    <location>
        <begin position="214"/>
        <end position="235"/>
    </location>
</feature>
<evidence type="ECO:0000256" key="2">
    <source>
        <dbReference type="ARBA" id="ARBA00007362"/>
    </source>
</evidence>
<dbReference type="PANTHER" id="PTHR32322:SF2">
    <property type="entry name" value="EAMA DOMAIN-CONTAINING PROTEIN"/>
    <property type="match status" value="1"/>
</dbReference>
<evidence type="ECO:0000256" key="3">
    <source>
        <dbReference type="ARBA" id="ARBA00022692"/>
    </source>
</evidence>
<dbReference type="InterPro" id="IPR000620">
    <property type="entry name" value="EamA_dom"/>
</dbReference>
<keyword evidence="5 6" id="KW-0472">Membrane</keyword>
<accession>A0A1X6ZR88</accession>
<evidence type="ECO:0000256" key="4">
    <source>
        <dbReference type="ARBA" id="ARBA00022989"/>
    </source>
</evidence>
<feature type="transmembrane region" description="Helical" evidence="6">
    <location>
        <begin position="122"/>
        <end position="139"/>
    </location>
</feature>
<feature type="transmembrane region" description="Helical" evidence="6">
    <location>
        <begin position="182"/>
        <end position="202"/>
    </location>
</feature>
<feature type="transmembrane region" description="Helical" evidence="6">
    <location>
        <begin position="38"/>
        <end position="56"/>
    </location>
</feature>
<dbReference type="GO" id="GO:0016020">
    <property type="term" value="C:membrane"/>
    <property type="evidence" value="ECO:0007669"/>
    <property type="project" value="UniProtKB-SubCell"/>
</dbReference>
<dbReference type="EMBL" id="FWFU01000004">
    <property type="protein sequence ID" value="SLN59257.1"/>
    <property type="molecule type" value="Genomic_DNA"/>
</dbReference>
<dbReference type="InterPro" id="IPR037185">
    <property type="entry name" value="EmrE-like"/>
</dbReference>
<evidence type="ECO:0000256" key="1">
    <source>
        <dbReference type="ARBA" id="ARBA00004141"/>
    </source>
</evidence>
<feature type="transmembrane region" description="Helical" evidence="6">
    <location>
        <begin position="68"/>
        <end position="88"/>
    </location>
</feature>
<feature type="domain" description="EamA" evidence="7">
    <location>
        <begin position="6"/>
        <end position="138"/>
    </location>
</feature>
<feature type="transmembrane region" description="Helical" evidence="6">
    <location>
        <begin position="151"/>
        <end position="170"/>
    </location>
</feature>
<reference evidence="8 9" key="1">
    <citation type="submission" date="2017-03" db="EMBL/GenBank/DDBJ databases">
        <authorList>
            <person name="Afonso C.L."/>
            <person name="Miller P.J."/>
            <person name="Scott M.A."/>
            <person name="Spackman E."/>
            <person name="Goraichik I."/>
            <person name="Dimitrov K.M."/>
            <person name="Suarez D.L."/>
            <person name="Swayne D.E."/>
        </authorList>
    </citation>
    <scope>NUCLEOTIDE SEQUENCE [LARGE SCALE GENOMIC DNA]</scope>
    <source>
        <strain evidence="8 9">CECT 8110</strain>
    </source>
</reference>
<dbReference type="OrthoDB" id="5812248at2"/>
<comment type="subcellular location">
    <subcellularLocation>
        <location evidence="1">Membrane</location>
        <topology evidence="1">Multi-pass membrane protein</topology>
    </subcellularLocation>
</comment>
<dbReference type="AlphaFoldDB" id="A0A1X6ZR88"/>
<dbReference type="RefSeq" id="WP_085818826.1">
    <property type="nucleotide sequence ID" value="NZ_FWFU01000004.1"/>
</dbReference>
<keyword evidence="4 6" id="KW-1133">Transmembrane helix</keyword>
<organism evidence="8 9">
    <name type="scientific">Roseovarius halotolerans</name>
    <dbReference type="NCBI Taxonomy" id="505353"/>
    <lineage>
        <taxon>Bacteria</taxon>
        <taxon>Pseudomonadati</taxon>
        <taxon>Pseudomonadota</taxon>
        <taxon>Alphaproteobacteria</taxon>
        <taxon>Rhodobacterales</taxon>
        <taxon>Roseobacteraceae</taxon>
        <taxon>Roseovarius</taxon>
    </lineage>
</organism>
<evidence type="ECO:0000313" key="8">
    <source>
        <dbReference type="EMBL" id="SLN59257.1"/>
    </source>
</evidence>
<protein>
    <submittedName>
        <fullName evidence="8">EamA-like transporter family protein</fullName>
    </submittedName>
</protein>
<dbReference type="SUPFAM" id="SSF103481">
    <property type="entry name" value="Multidrug resistance efflux transporter EmrE"/>
    <property type="match status" value="2"/>
</dbReference>
<name>A0A1X6ZR88_9RHOB</name>
<feature type="transmembrane region" description="Helical" evidence="6">
    <location>
        <begin position="272"/>
        <end position="289"/>
    </location>
</feature>
<dbReference type="Pfam" id="PF00892">
    <property type="entry name" value="EamA"/>
    <property type="match status" value="2"/>
</dbReference>
<keyword evidence="3 6" id="KW-0812">Transmembrane</keyword>
<keyword evidence="9" id="KW-1185">Reference proteome</keyword>
<evidence type="ECO:0000259" key="7">
    <source>
        <dbReference type="Pfam" id="PF00892"/>
    </source>
</evidence>
<comment type="similarity">
    <text evidence="2">Belongs to the EamA transporter family.</text>
</comment>
<dbReference type="Proteomes" id="UP000193207">
    <property type="component" value="Unassembled WGS sequence"/>
</dbReference>